<dbReference type="SUPFAM" id="SSF52540">
    <property type="entry name" value="P-loop containing nucleoside triphosphate hydrolases"/>
    <property type="match status" value="1"/>
</dbReference>
<dbReference type="Pfam" id="PF19557">
    <property type="entry name" value="DUF6079_1st"/>
    <property type="match status" value="1"/>
</dbReference>
<organism evidence="3 4">
    <name type="scientific">Actinomyces bouchesdurhonensis</name>
    <dbReference type="NCBI Taxonomy" id="1852361"/>
    <lineage>
        <taxon>Bacteria</taxon>
        <taxon>Bacillati</taxon>
        <taxon>Actinomycetota</taxon>
        <taxon>Actinomycetes</taxon>
        <taxon>Actinomycetales</taxon>
        <taxon>Actinomycetaceae</taxon>
        <taxon>Actinomyces</taxon>
    </lineage>
</organism>
<sequence>MDMKGLYAKDIFRSIDGVIKADDVSKVASEVDEYVMTSEIRSGLSRIVDAWNQVDAPSNGVWIAGFFGSGKSHLLKMLSYLLGEQAGNQPVTREDVERAFEQKVAGDETLIADLKRSLHTPTRAVLFNIDAKDDKSTRERGSAMIEVFYKVYFEARGLYSKDLGVGALERDLEDRGELARFREAYQEEAGHTWEVGRVNTVFSEALVSKALARLGHQVDQPFRSYREQLNLSAEAFAQDVASWLDRRGPHQRIAFFVDEVGQFIGDDSQLMLNLQTITEQLATHCPGRAWVFVTSQEELSGITAQMNERRSTDFSKIQGRFAIKVSLSTEEVTDVIARRLLTKSEQGTEELDAMWQRLGAGFPSMFRFPEGTKKYDNYLTRDSFVAKYPFVDYQFEMFTQAMRGLSDNDLFTGRHSSVGARSLLGVCQQIAQELTEDELGTVASFDRFYDGIAAMLKSDVKDNIGRAAQDSRTSDSFTMSVLKVLLLVRYVDSFQAYPRNIAVLLRRSLDQDATDLETRVERALRILSDQVYVQRQADGTYAYMTNEEKEVRREISQIIVESREVTDLLRTDIRRHAGTSVASFVYPGTNRSMRVSLFVDGRREQAEPLVISVFTPQSSLDEHGIRHESVVRRDTLSLRLDVSSEILEDVRVFCQTEEYVKRQAGAASGLRKRIILTHKEDNEQRRRVIGEAVKDALMRASLFVDGQEVKTGTAGEPKDVIELGLTRLAQQVYPRIEDAKPLAGLKDGQIASFLRDQEDATLDVDPGVDIARRLAGECAQWVEQARVLNGQNVFVKNAIEYYGQAPFGWDKNAVLAIVATALRLELLEALENDRPLARTELEAALRDVNRQGRVLLQKKKHLDRAALADFQRFVGQFVPGESPQDGPSRVRAVEVKAAEWASLLQGYKSDRYSFDDEVAEALELLTPLTTTQHTEEEMLAPQIRGGFDDLIEIVDDFLMPYREFVEGHEQELRDALAEADSLSVFELTGDGKQAIDELRKLAEDRRLYVRTQEIAPLVRRIDAARSALVQAQRDKVLRRIDEAVASIRDSSEFKAASERARQRVDAAMEQLCDAVNRVSKPGHAEEIGRQLDQCVDRLYAELIESAMPAERADADEVTEPAPRPTIVRLADLLPKTNGLLSTPDQVNEYVERIREQMLGAVNDGKQLRP</sequence>
<dbReference type="InterPro" id="IPR027417">
    <property type="entry name" value="P-loop_NTPase"/>
</dbReference>
<dbReference type="InterPro" id="IPR045725">
    <property type="entry name" value="DUF6079_N"/>
</dbReference>
<comment type="caution">
    <text evidence="3">The sequence shown here is derived from an EMBL/GenBank/DDBJ whole genome shotgun (WGS) entry which is preliminary data.</text>
</comment>
<protein>
    <submittedName>
        <fullName evidence="3">BREX system P-loop protein BrxC</fullName>
    </submittedName>
</protein>
<reference evidence="3" key="1">
    <citation type="submission" date="2020-04" db="EMBL/GenBank/DDBJ databases">
        <title>Deep metagenomics examines the oral microbiome during advanced dental caries in children, revealing novel taxa and co-occurrences with host molecules.</title>
        <authorList>
            <person name="Baker J.L."/>
            <person name="Morton J.T."/>
            <person name="Dinis M."/>
            <person name="Alvarez R."/>
            <person name="Tran N.C."/>
            <person name="Knight R."/>
            <person name="Edlund A."/>
        </authorList>
    </citation>
    <scope>NUCLEOTIDE SEQUENCE</scope>
    <source>
        <strain evidence="3">JCVI_30_bin.13</strain>
    </source>
</reference>
<dbReference type="EMBL" id="JABZGF010000033">
    <property type="protein sequence ID" value="MBF0965994.1"/>
    <property type="molecule type" value="Genomic_DNA"/>
</dbReference>
<evidence type="ECO:0000313" key="4">
    <source>
        <dbReference type="Proteomes" id="UP000759246"/>
    </source>
</evidence>
<evidence type="ECO:0000259" key="2">
    <source>
        <dbReference type="Pfam" id="PF25796"/>
    </source>
</evidence>
<evidence type="ECO:0000313" key="3">
    <source>
        <dbReference type="EMBL" id="MBF0965994.1"/>
    </source>
</evidence>
<name>A0A929RP44_9ACTO</name>
<dbReference type="NCBIfam" id="NF033441">
    <property type="entry name" value="BREX_BrxC"/>
    <property type="match status" value="1"/>
</dbReference>
<dbReference type="Proteomes" id="UP000759246">
    <property type="component" value="Unassembled WGS sequence"/>
</dbReference>
<feature type="domain" description="DUF6079" evidence="1">
    <location>
        <begin position="21"/>
        <end position="107"/>
    </location>
</feature>
<dbReference type="InterPro" id="IPR047679">
    <property type="entry name" value="BREX_BrxC"/>
</dbReference>
<evidence type="ECO:0000259" key="1">
    <source>
        <dbReference type="Pfam" id="PF19557"/>
    </source>
</evidence>
<dbReference type="InterPro" id="IPR058036">
    <property type="entry name" value="BREX_BrxC_4th"/>
</dbReference>
<dbReference type="AlphaFoldDB" id="A0A929RP44"/>
<feature type="domain" description="Probable ATP-binding protein BrxC 4th six-stranded beta-sheet" evidence="2">
    <location>
        <begin position="560"/>
        <end position="728"/>
    </location>
</feature>
<dbReference type="Pfam" id="PF25796">
    <property type="entry name" value="BREX_BrxC_4th"/>
    <property type="match status" value="1"/>
</dbReference>
<proteinExistence type="predicted"/>
<gene>
    <name evidence="3" type="primary">brxC</name>
    <name evidence="3" type="ORF">HXK09_02300</name>
</gene>
<accession>A0A929RP44</accession>